<keyword evidence="5" id="KW-0460">Magnesium</keyword>
<evidence type="ECO:0000256" key="3">
    <source>
        <dbReference type="ARBA" id="ARBA00022741"/>
    </source>
</evidence>
<dbReference type="CDD" id="cd05401">
    <property type="entry name" value="NT_GlnE_GlnD_like"/>
    <property type="match status" value="2"/>
</dbReference>
<dbReference type="Pfam" id="PF03710">
    <property type="entry name" value="GlnE"/>
    <property type="match status" value="2"/>
</dbReference>
<dbReference type="PANTHER" id="PTHR30621:SF0">
    <property type="entry name" value="BIFUNCTIONAL GLUTAMINE SYNTHETASE ADENYLYLTRANSFERASE_ADENYLYL-REMOVING ENZYME"/>
    <property type="match status" value="1"/>
</dbReference>
<proteinExistence type="predicted"/>
<keyword evidence="3" id="KW-0547">Nucleotide-binding</keyword>
<dbReference type="GO" id="GO:0016874">
    <property type="term" value="F:ligase activity"/>
    <property type="evidence" value="ECO:0007669"/>
    <property type="project" value="UniProtKB-KW"/>
</dbReference>
<dbReference type="Pfam" id="PF08335">
    <property type="entry name" value="GlnD_UR_UTase"/>
    <property type="match status" value="2"/>
</dbReference>
<keyword evidence="1 9" id="KW-0808">Transferase</keyword>
<dbReference type="GO" id="GO:0005524">
    <property type="term" value="F:ATP binding"/>
    <property type="evidence" value="ECO:0007669"/>
    <property type="project" value="UniProtKB-KW"/>
</dbReference>
<evidence type="ECO:0000256" key="4">
    <source>
        <dbReference type="ARBA" id="ARBA00022840"/>
    </source>
</evidence>
<sequence length="1040" mass="114476">MVSTRRDDLDAALERLHDLDPAERRTFVAGLDPRWRAPLDHLLAGPDPDGALQQALSLPSAHRRESPSLTSVDLLHQGSYPARLMRLLEPELVRELLADEPVREPPLSEQLEAALAKHDLAEAIARVRTRSYLVLARRELEHAPLEEVGAALSDIASACIEAAMRGVDERLLEQVCVFGMGKLGGRELNFLSDIDLVFVHTDEAASDDDDGRAHRLRTELHNRLRRVLRLVEGSGVWRPLFHVDLRLRPFGSRGPLSISLSALERYYERHGRSWERQAWLRARPVAGNLELGAAVLDRLNPFVWRRSLGPEVFDEITAMMKRARAQAHESIGSANVDLKHDAGGIREIEFFVQSLQLLNGGRDPSLRTRSTLGACDRLAAAGLLSDREHEILARAYRVLRRIEHRVQLSEGQQTHRVPGPEPARELLARRLAVGAPPTWLVGAERQLPASRAPAPPQTLVSFDAALTELRGQVQAITRTLTGESELAGPEAAAREVAQAVVLDSGSSPRSRLDALATLGLWPEAAEEVSALLDHLLSRPQGALSSSGAALAGGQRLLLACLDSADPVEAVRRLVEFSASRPAHLGVWRVMAEPEQEALVRQVADLFGTSEPLSRGLIGFGGNAGPARDGGLSLLLEASASELPSADELRERFASLSRGDDGPLGPDTPLDYRLMLFKHRELVRIGIYDLGRRPDPLAVGRCLSDLGDLVVRELLADIAREQREDSGFTLAVLTLGKFGMQAMDYGSDLDLMFVFEPEATVSPTVARESAQRASRRLIARLEDRARGLRLYEVDMRLRPSGRQGLLVSSLSGFRRYHSRALEVWERLALVRLRAVAEQRFEPNAPPAQAEPADSGVAAPGPLAAQIVDEIVPGSVWAADDPTHIRAQTRRLKQRIESELARETREQWNIKTGAGGCLELELLVAALQLEHDVRAREIPVALERLAALGVLEPGEATALDEAYRFERRLLNRLRMSRGSGRGSGLREADRVTVNSPRLTALARRMGLADRDALVSTLERERATIRAAFDRHLPLDHTHAGDH</sequence>
<feature type="domain" description="Glutamate-ammonia ligase adenylyltransferase repeated" evidence="7">
    <location>
        <begin position="673"/>
        <end position="838"/>
    </location>
</feature>
<gene>
    <name evidence="9" type="primary">glnE</name>
    <name evidence="9" type="ORF">ENSA5_01390</name>
</gene>
<dbReference type="PANTHER" id="PTHR30621">
    <property type="entry name" value="GLUTAMINE SYNTHETASE ADENYLYLTRANSFERASE"/>
    <property type="match status" value="1"/>
</dbReference>
<dbReference type="InterPro" id="IPR005190">
    <property type="entry name" value="GlnE_rpt_dom"/>
</dbReference>
<dbReference type="Gene3D" id="3.30.460.10">
    <property type="entry name" value="Beta Polymerase, domain 2"/>
    <property type="match status" value="2"/>
</dbReference>
<comment type="caution">
    <text evidence="9">The sequence shown here is derived from an EMBL/GenBank/DDBJ whole genome shotgun (WGS) entry which is preliminary data.</text>
</comment>
<evidence type="ECO:0000259" key="7">
    <source>
        <dbReference type="Pfam" id="PF03710"/>
    </source>
</evidence>
<dbReference type="InterPro" id="IPR043519">
    <property type="entry name" value="NT_sf"/>
</dbReference>
<evidence type="ECO:0000313" key="9">
    <source>
        <dbReference type="EMBL" id="PRQ05819.1"/>
    </source>
</evidence>
<evidence type="ECO:0000256" key="1">
    <source>
        <dbReference type="ARBA" id="ARBA00022679"/>
    </source>
</evidence>
<feature type="domain" description="Glutamate-ammonia ligase adenylyltransferase repeated" evidence="7">
    <location>
        <begin position="90"/>
        <end position="296"/>
    </location>
</feature>
<reference evidence="9 10" key="1">
    <citation type="submission" date="2018-03" db="EMBL/GenBank/DDBJ databases">
        <title>Draft Genome Sequences of the Obligatory Marine Myxobacteria Enhygromyxa salina SWB005.</title>
        <authorList>
            <person name="Poehlein A."/>
            <person name="Moghaddam J.A."/>
            <person name="Harms H."/>
            <person name="Alanjari M."/>
            <person name="Koenig G.M."/>
            <person name="Daniel R."/>
            <person name="Schaeberle T.F."/>
        </authorList>
    </citation>
    <scope>NUCLEOTIDE SEQUENCE [LARGE SCALE GENOMIC DNA]</scope>
    <source>
        <strain evidence="9 10">SWB005</strain>
    </source>
</reference>
<dbReference type="SUPFAM" id="SSF81593">
    <property type="entry name" value="Nucleotidyltransferase substrate binding subunit/domain"/>
    <property type="match status" value="2"/>
</dbReference>
<dbReference type="GO" id="GO:0000820">
    <property type="term" value="P:regulation of glutamine family amino acid metabolic process"/>
    <property type="evidence" value="ECO:0007669"/>
    <property type="project" value="TreeGrafter"/>
</dbReference>
<keyword evidence="9" id="KW-0436">Ligase</keyword>
<dbReference type="InterPro" id="IPR023057">
    <property type="entry name" value="GlnE"/>
</dbReference>
<keyword evidence="6" id="KW-0511">Multifunctional enzyme</keyword>
<feature type="domain" description="PII-uridylyltransferase/Glutamine-synthetase adenylyltransferase" evidence="8">
    <location>
        <begin position="889"/>
        <end position="1027"/>
    </location>
</feature>
<dbReference type="InterPro" id="IPR013546">
    <property type="entry name" value="PII_UdlTrfase/GS_AdlTrfase"/>
</dbReference>
<dbReference type="GO" id="GO:0008882">
    <property type="term" value="F:[glutamate-ammonia-ligase] adenylyltransferase activity"/>
    <property type="evidence" value="ECO:0007669"/>
    <property type="project" value="UniProtKB-EC"/>
</dbReference>
<feature type="domain" description="PII-uridylyltransferase/Glutamine-synthetase adenylyltransferase" evidence="8">
    <location>
        <begin position="321"/>
        <end position="433"/>
    </location>
</feature>
<dbReference type="AlphaFoldDB" id="A0A2S9YL45"/>
<dbReference type="SUPFAM" id="SSF81301">
    <property type="entry name" value="Nucleotidyltransferase"/>
    <property type="match status" value="2"/>
</dbReference>
<evidence type="ECO:0000256" key="5">
    <source>
        <dbReference type="ARBA" id="ARBA00022842"/>
    </source>
</evidence>
<protein>
    <submittedName>
        <fullName evidence="9">Glutamate-ammonia-ligase adenylyltransferase</fullName>
        <ecNumber evidence="9">2.7.7.42</ecNumber>
    </submittedName>
</protein>
<dbReference type="Gene3D" id="1.20.120.330">
    <property type="entry name" value="Nucleotidyltransferases domain 2"/>
    <property type="match status" value="2"/>
</dbReference>
<keyword evidence="10" id="KW-1185">Reference proteome</keyword>
<keyword evidence="4" id="KW-0067">ATP-binding</keyword>
<keyword evidence="2 9" id="KW-0548">Nucleotidyltransferase</keyword>
<dbReference type="EMBL" id="PVNK01000005">
    <property type="protein sequence ID" value="PRQ05819.1"/>
    <property type="molecule type" value="Genomic_DNA"/>
</dbReference>
<evidence type="ECO:0000256" key="2">
    <source>
        <dbReference type="ARBA" id="ARBA00022695"/>
    </source>
</evidence>
<dbReference type="Proteomes" id="UP000237968">
    <property type="component" value="Unassembled WGS sequence"/>
</dbReference>
<evidence type="ECO:0000259" key="8">
    <source>
        <dbReference type="Pfam" id="PF08335"/>
    </source>
</evidence>
<dbReference type="EC" id="2.7.7.42" evidence="9"/>
<evidence type="ECO:0000256" key="6">
    <source>
        <dbReference type="ARBA" id="ARBA00023268"/>
    </source>
</evidence>
<name>A0A2S9YL45_9BACT</name>
<evidence type="ECO:0000313" key="10">
    <source>
        <dbReference type="Proteomes" id="UP000237968"/>
    </source>
</evidence>
<accession>A0A2S9YL45</accession>
<organism evidence="9 10">
    <name type="scientific">Enhygromyxa salina</name>
    <dbReference type="NCBI Taxonomy" id="215803"/>
    <lineage>
        <taxon>Bacteria</taxon>
        <taxon>Pseudomonadati</taxon>
        <taxon>Myxococcota</taxon>
        <taxon>Polyangia</taxon>
        <taxon>Nannocystales</taxon>
        <taxon>Nannocystaceae</taxon>
        <taxon>Enhygromyxa</taxon>
    </lineage>
</organism>
<dbReference type="GO" id="GO:0005829">
    <property type="term" value="C:cytosol"/>
    <property type="evidence" value="ECO:0007669"/>
    <property type="project" value="TreeGrafter"/>
</dbReference>